<dbReference type="Proteomes" id="UP000199163">
    <property type="component" value="Unassembled WGS sequence"/>
</dbReference>
<dbReference type="InterPro" id="IPR001926">
    <property type="entry name" value="TrpB-like_PALP"/>
</dbReference>
<dbReference type="GO" id="GO:0030170">
    <property type="term" value="F:pyridoxal phosphate binding"/>
    <property type="evidence" value="ECO:0007669"/>
    <property type="project" value="InterPro"/>
</dbReference>
<dbReference type="STRING" id="568899.SAMN05192534_11546"/>
<feature type="domain" description="Tryptophan synthase beta chain-like PALP" evidence="5">
    <location>
        <begin position="106"/>
        <end position="398"/>
    </location>
</feature>
<evidence type="ECO:0000256" key="1">
    <source>
        <dbReference type="ARBA" id="ARBA00001933"/>
    </source>
</evidence>
<dbReference type="Pfam" id="PF00291">
    <property type="entry name" value="PALP"/>
    <property type="match status" value="1"/>
</dbReference>
<protein>
    <recommendedName>
        <fullName evidence="4">Probable D-serine dehydratase</fullName>
        <ecNumber evidence="4">4.3.1.18</ecNumber>
    </recommendedName>
    <alternativeName>
        <fullName evidence="4">D-serine deaminase</fullName>
        <shortName evidence="4">DSD</shortName>
    </alternativeName>
</protein>
<gene>
    <name evidence="4" type="primary">dsdA</name>
    <name evidence="6" type="ORF">SAMN05192534_11546</name>
</gene>
<dbReference type="PANTHER" id="PTHR48078:SF9">
    <property type="entry name" value="D-SERINE DEHYDRATASE"/>
    <property type="match status" value="1"/>
</dbReference>
<dbReference type="NCBIfam" id="TIGR02035">
    <property type="entry name" value="D_Ser_am_lyase"/>
    <property type="match status" value="1"/>
</dbReference>
<evidence type="ECO:0000313" key="6">
    <source>
        <dbReference type="EMBL" id="SDH92514.1"/>
    </source>
</evidence>
<evidence type="ECO:0000256" key="2">
    <source>
        <dbReference type="ARBA" id="ARBA00022898"/>
    </source>
</evidence>
<dbReference type="AlphaFoldDB" id="A0A1G8GDN4"/>
<dbReference type="EC" id="4.3.1.18" evidence="4"/>
<comment type="similarity">
    <text evidence="4">Belongs to the serine/threonine dehydratase family. DsdA subfamily.</text>
</comment>
<reference evidence="6 7" key="1">
    <citation type="submission" date="2016-10" db="EMBL/GenBank/DDBJ databases">
        <authorList>
            <person name="de Groot N.N."/>
        </authorList>
    </citation>
    <scope>NUCLEOTIDE SEQUENCE [LARGE SCALE GENOMIC DNA]</scope>
    <source>
        <strain evidence="6 7">DSM 21632</strain>
    </source>
</reference>
<dbReference type="SUPFAM" id="SSF53686">
    <property type="entry name" value="Tryptophan synthase beta subunit-like PLP-dependent enzymes"/>
    <property type="match status" value="1"/>
</dbReference>
<dbReference type="HAMAP" id="MF_01030">
    <property type="entry name" value="D_Ser_dehydrat"/>
    <property type="match status" value="1"/>
</dbReference>
<evidence type="ECO:0000256" key="3">
    <source>
        <dbReference type="ARBA" id="ARBA00023239"/>
    </source>
</evidence>
<comment type="cofactor">
    <cofactor evidence="1 4">
        <name>pyridoxal 5'-phosphate</name>
        <dbReference type="ChEBI" id="CHEBI:597326"/>
    </cofactor>
</comment>
<dbReference type="NCBIfam" id="NF002823">
    <property type="entry name" value="PRK02991.1"/>
    <property type="match status" value="1"/>
</dbReference>
<dbReference type="GO" id="GO:0008721">
    <property type="term" value="F:D-serine ammonia-lyase activity"/>
    <property type="evidence" value="ECO:0007669"/>
    <property type="project" value="UniProtKB-EC"/>
</dbReference>
<sequence length="439" mass="48704">MQKRIAEKAGADWQKKYPLLNDIAAYKEVFWENSRKQSFAQAVKGAGFSIDDIFEAKARFERFAPFFQEVFPETVKVKGFIESPLQGIPAMKQRLETFYGNILYGELLLKGDHELAGAGSIKARGGFHEVIKLAEELALDHKRITKNDDYRVFHTDSLRSFFQQYTLVVGSTGNLGLSIGMIGKALGFQVTVHMSADAKQWKKDHLSQLGVQVVEHTEDYGKAVKEGRKMAQNHPHCFFIDDERSVDLFLGYAAAAFHLKEQLNERGIQISKEQPLIVYIPCGVGGGPGGVAFGLKMVFEDNVHCYFAEPTHSPSMLIGMMTGQHDAVSVYDLGLDNQTEADGLAVAAPSAFVGRLLDPFLSGIYTVDDDTLLQQLRFLVESEHIFLEPSAAAGLSGPFCLMQQGFRWTRAVHVVWATGGSLVPSAERGQYDERAKKRG</sequence>
<dbReference type="GO" id="GO:0016836">
    <property type="term" value="F:hydro-lyase activity"/>
    <property type="evidence" value="ECO:0007669"/>
    <property type="project" value="UniProtKB-UniRule"/>
</dbReference>
<name>A0A1G8GDN4_9BACI</name>
<dbReference type="InterPro" id="IPR050147">
    <property type="entry name" value="Ser/Thr_Dehydratase"/>
</dbReference>
<feature type="modified residue" description="N6-(pyridoxal phosphate)lysine" evidence="4">
    <location>
        <position position="122"/>
    </location>
</feature>
<dbReference type="GO" id="GO:0036088">
    <property type="term" value="P:D-serine catabolic process"/>
    <property type="evidence" value="ECO:0007669"/>
    <property type="project" value="TreeGrafter"/>
</dbReference>
<organism evidence="6 7">
    <name type="scientific">Alteribacillus persepolensis</name>
    <dbReference type="NCBI Taxonomy" id="568899"/>
    <lineage>
        <taxon>Bacteria</taxon>
        <taxon>Bacillati</taxon>
        <taxon>Bacillota</taxon>
        <taxon>Bacilli</taxon>
        <taxon>Bacillales</taxon>
        <taxon>Bacillaceae</taxon>
        <taxon>Alteribacillus</taxon>
    </lineage>
</organism>
<dbReference type="PANTHER" id="PTHR48078">
    <property type="entry name" value="THREONINE DEHYDRATASE, MITOCHONDRIAL-RELATED"/>
    <property type="match status" value="1"/>
</dbReference>
<dbReference type="RefSeq" id="WP_091274299.1">
    <property type="nucleotide sequence ID" value="NZ_FNDK01000015.1"/>
</dbReference>
<keyword evidence="3 4" id="KW-0456">Lyase</keyword>
<keyword evidence="2 4" id="KW-0663">Pyridoxal phosphate</keyword>
<dbReference type="EMBL" id="FNDK01000015">
    <property type="protein sequence ID" value="SDH92514.1"/>
    <property type="molecule type" value="Genomic_DNA"/>
</dbReference>
<comment type="catalytic activity">
    <reaction evidence="4">
        <text>D-serine = pyruvate + NH4(+)</text>
        <dbReference type="Rhea" id="RHEA:13977"/>
        <dbReference type="ChEBI" id="CHEBI:15361"/>
        <dbReference type="ChEBI" id="CHEBI:28938"/>
        <dbReference type="ChEBI" id="CHEBI:35247"/>
        <dbReference type="EC" id="4.3.1.18"/>
    </reaction>
</comment>
<evidence type="ECO:0000256" key="4">
    <source>
        <dbReference type="HAMAP-Rule" id="MF_01030"/>
    </source>
</evidence>
<dbReference type="Gene3D" id="3.40.50.1100">
    <property type="match status" value="2"/>
</dbReference>
<dbReference type="OrthoDB" id="9780546at2"/>
<keyword evidence="7" id="KW-1185">Reference proteome</keyword>
<evidence type="ECO:0000259" key="5">
    <source>
        <dbReference type="Pfam" id="PF00291"/>
    </source>
</evidence>
<proteinExistence type="inferred from homology"/>
<dbReference type="InterPro" id="IPR011780">
    <property type="entry name" value="D_Ser_am_lyase"/>
</dbReference>
<dbReference type="GO" id="GO:0009097">
    <property type="term" value="P:isoleucine biosynthetic process"/>
    <property type="evidence" value="ECO:0007669"/>
    <property type="project" value="TreeGrafter"/>
</dbReference>
<dbReference type="InterPro" id="IPR036052">
    <property type="entry name" value="TrpB-like_PALP_sf"/>
</dbReference>
<accession>A0A1G8GDN4</accession>
<evidence type="ECO:0000313" key="7">
    <source>
        <dbReference type="Proteomes" id="UP000199163"/>
    </source>
</evidence>